<sequence>MIKRGKPAKNGQVKLIFILPADQVRGEVSLVGDFNDWNPYAHPMRRSDDGTYQVTVTVPAHRGISFRYLAEGGVWFDDPDADRHDQHGGHLDPIDPNARRIEVAGAPVLKNRDEQPLAAGAR</sequence>
<proteinExistence type="predicted"/>
<reference evidence="2" key="2">
    <citation type="submission" date="2022-09" db="EMBL/GenBank/DDBJ databases">
        <authorList>
            <person name="Sun Q."/>
            <person name="Ohkuma M."/>
        </authorList>
    </citation>
    <scope>NUCLEOTIDE SEQUENCE</scope>
    <source>
        <strain evidence="2">JCM 3093</strain>
    </source>
</reference>
<reference evidence="2" key="1">
    <citation type="journal article" date="2014" name="Int. J. Syst. Evol. Microbiol.">
        <title>Complete genome sequence of Corynebacterium casei LMG S-19264T (=DSM 44701T), isolated from a smear-ripened cheese.</title>
        <authorList>
            <consortium name="US DOE Joint Genome Institute (JGI-PGF)"/>
            <person name="Walter F."/>
            <person name="Albersmeier A."/>
            <person name="Kalinowski J."/>
            <person name="Ruckert C."/>
        </authorList>
    </citation>
    <scope>NUCLEOTIDE SEQUENCE</scope>
    <source>
        <strain evidence="2">JCM 3093</strain>
    </source>
</reference>
<accession>A0AA37BNW8</accession>
<dbReference type="GO" id="GO:0004553">
    <property type="term" value="F:hydrolase activity, hydrolyzing O-glycosyl compounds"/>
    <property type="evidence" value="ECO:0007669"/>
    <property type="project" value="InterPro"/>
</dbReference>
<dbReference type="Proteomes" id="UP000627984">
    <property type="component" value="Unassembled WGS sequence"/>
</dbReference>
<gene>
    <name evidence="2" type="ORF">GCM10010126_68350</name>
</gene>
<evidence type="ECO:0000313" key="2">
    <source>
        <dbReference type="EMBL" id="GGK99228.1"/>
    </source>
</evidence>
<name>A0AA37BNW8_9ACTN</name>
<dbReference type="EMBL" id="BMQD01000046">
    <property type="protein sequence ID" value="GGK99228.1"/>
    <property type="molecule type" value="Genomic_DNA"/>
</dbReference>
<dbReference type="RefSeq" id="WP_191898500.1">
    <property type="nucleotide sequence ID" value="NZ_BMQD01000046.1"/>
</dbReference>
<comment type="caution">
    <text evidence="2">The sequence shown here is derived from an EMBL/GenBank/DDBJ whole genome shotgun (WGS) entry which is preliminary data.</text>
</comment>
<feature type="domain" description="Glycoside hydrolase family 13 N-terminal" evidence="1">
    <location>
        <begin position="27"/>
        <end position="71"/>
    </location>
</feature>
<evidence type="ECO:0000313" key="3">
    <source>
        <dbReference type="Proteomes" id="UP000627984"/>
    </source>
</evidence>
<dbReference type="CDD" id="cd07184">
    <property type="entry name" value="E_set_Isoamylase_like_N"/>
    <property type="match status" value="1"/>
</dbReference>
<dbReference type="Pfam" id="PF02922">
    <property type="entry name" value="CBM_48"/>
    <property type="match status" value="1"/>
</dbReference>
<dbReference type="GO" id="GO:0005975">
    <property type="term" value="P:carbohydrate metabolic process"/>
    <property type="evidence" value="ECO:0007669"/>
    <property type="project" value="InterPro"/>
</dbReference>
<dbReference type="InterPro" id="IPR014756">
    <property type="entry name" value="Ig_E-set"/>
</dbReference>
<dbReference type="SUPFAM" id="SSF81296">
    <property type="entry name" value="E set domains"/>
    <property type="match status" value="1"/>
</dbReference>
<dbReference type="InterPro" id="IPR004193">
    <property type="entry name" value="Glyco_hydro_13_N"/>
</dbReference>
<dbReference type="InterPro" id="IPR013783">
    <property type="entry name" value="Ig-like_fold"/>
</dbReference>
<protein>
    <recommendedName>
        <fullName evidence="1">Glycoside hydrolase family 13 N-terminal domain-containing protein</fullName>
    </recommendedName>
</protein>
<dbReference type="AlphaFoldDB" id="A0AA37BNW8"/>
<evidence type="ECO:0000259" key="1">
    <source>
        <dbReference type="Pfam" id="PF02922"/>
    </source>
</evidence>
<dbReference type="Gene3D" id="2.60.40.10">
    <property type="entry name" value="Immunoglobulins"/>
    <property type="match status" value="1"/>
</dbReference>
<organism evidence="2 3">
    <name type="scientific">Planomonospora parontospora</name>
    <dbReference type="NCBI Taxonomy" id="58119"/>
    <lineage>
        <taxon>Bacteria</taxon>
        <taxon>Bacillati</taxon>
        <taxon>Actinomycetota</taxon>
        <taxon>Actinomycetes</taxon>
        <taxon>Streptosporangiales</taxon>
        <taxon>Streptosporangiaceae</taxon>
        <taxon>Planomonospora</taxon>
    </lineage>
</organism>